<dbReference type="AlphaFoldDB" id="F8MGS5"/>
<evidence type="ECO:0000256" key="8">
    <source>
        <dbReference type="ARBA" id="ARBA00029681"/>
    </source>
</evidence>
<dbReference type="InterPro" id="IPR016651">
    <property type="entry name" value="LCMT1"/>
</dbReference>
<evidence type="ECO:0000256" key="1">
    <source>
        <dbReference type="ARBA" id="ARBA00000724"/>
    </source>
</evidence>
<dbReference type="Pfam" id="PF04072">
    <property type="entry name" value="LCM"/>
    <property type="match status" value="1"/>
</dbReference>
<protein>
    <recommendedName>
        <fullName evidence="4">Leucine carboxyl methyltransferase 1</fullName>
        <ecNumber evidence="3">2.1.1.233</ecNumber>
    </recommendedName>
    <alternativeName>
        <fullName evidence="8">Protein phosphatase methyltransferase 1</fullName>
    </alternativeName>
    <alternativeName>
        <fullName evidence="9">[Phosphatase 2A protein]-leucine-carboxy methyltransferase 1</fullName>
    </alternativeName>
</protein>
<evidence type="ECO:0000256" key="6">
    <source>
        <dbReference type="ARBA" id="ARBA00022679"/>
    </source>
</evidence>
<dbReference type="GO" id="GO:0032259">
    <property type="term" value="P:methylation"/>
    <property type="evidence" value="ECO:0007669"/>
    <property type="project" value="UniProtKB-KW"/>
</dbReference>
<keyword evidence="12" id="KW-1185">Reference proteome</keyword>
<evidence type="ECO:0000313" key="12">
    <source>
        <dbReference type="Proteomes" id="UP000008065"/>
    </source>
</evidence>
<dbReference type="Gene3D" id="3.40.50.150">
    <property type="entry name" value="Vaccinia Virus protein VP39"/>
    <property type="match status" value="1"/>
</dbReference>
<comment type="catalytic activity">
    <reaction evidence="1">
        <text>[phosphatase 2A protein]-C-terminal L-leucine + S-adenosyl-L-methionine = [phosphatase 2A protein]-C-terminal L-leucine methyl ester + S-adenosyl-L-homocysteine</text>
        <dbReference type="Rhea" id="RHEA:48544"/>
        <dbReference type="Rhea" id="RHEA-COMP:12134"/>
        <dbReference type="Rhea" id="RHEA-COMP:12135"/>
        <dbReference type="ChEBI" id="CHEBI:57856"/>
        <dbReference type="ChEBI" id="CHEBI:59789"/>
        <dbReference type="ChEBI" id="CHEBI:90516"/>
        <dbReference type="ChEBI" id="CHEBI:90517"/>
        <dbReference type="EC" id="2.1.1.233"/>
    </reaction>
</comment>
<dbReference type="EMBL" id="GL891303">
    <property type="protein sequence ID" value="EGO59494.1"/>
    <property type="molecule type" value="Genomic_DNA"/>
</dbReference>
<evidence type="ECO:0000256" key="10">
    <source>
        <dbReference type="SAM" id="MobiDB-lite"/>
    </source>
</evidence>
<dbReference type="Proteomes" id="UP000008065">
    <property type="component" value="Unassembled WGS sequence"/>
</dbReference>
<proteinExistence type="inferred from homology"/>
<feature type="region of interest" description="Disordered" evidence="10">
    <location>
        <begin position="308"/>
        <end position="351"/>
    </location>
</feature>
<dbReference type="InterPro" id="IPR029063">
    <property type="entry name" value="SAM-dependent_MTases_sf"/>
</dbReference>
<evidence type="ECO:0000313" key="11">
    <source>
        <dbReference type="EMBL" id="EGO59494.1"/>
    </source>
</evidence>
<organism evidence="11 12">
    <name type="scientific">Neurospora tetrasperma (strain FGSC 2508 / ATCC MYA-4615 / P0657)</name>
    <dbReference type="NCBI Taxonomy" id="510951"/>
    <lineage>
        <taxon>Eukaryota</taxon>
        <taxon>Fungi</taxon>
        <taxon>Dikarya</taxon>
        <taxon>Ascomycota</taxon>
        <taxon>Pezizomycotina</taxon>
        <taxon>Sordariomycetes</taxon>
        <taxon>Sordariomycetidae</taxon>
        <taxon>Sordariales</taxon>
        <taxon>Sordariaceae</taxon>
        <taxon>Neurospora</taxon>
    </lineage>
</organism>
<sequence>MIGNALSDTGDASLQKQFIPTSCPNNSASGCSIHSTTTGIFGCNDVRASSHFLSTPQTRSSPDIICIPTRTLYRARTAYLMSGTAPSIPNLLTLRGREGGGGVTRGRYRGVIHRGGRGHGPGAPSASAAHDATIQGTDTDAAVSRLSAVQIGYIDDPYAELFAQSGPGAARRLPIINRGTYARTTAIDKLVDKFLDDTESSTEGRQIVSLGAGTDTRSLRLFSPSAPTPRKRVIYHEIDFPAMCEKKQRIVCSAPQLRSILSDPDSVEELSHHGGGNSWHSKAVAEKHKGSELWVHGLDLRAIAASQQPQQPLPPGVPIGSRGLHASPFTTGSTTQHEKQTEDTSLPQQREPLTLTSLNPNLPTLIISECCLCYLPPSTASSIVSFFTTTIQSSLSIVIYEPIKPDDAFGKMMVSNLAAREIRMPTLEVYKETEDQERRLREAGFSGGEGKGIGGARSKTIEQIWEEWTSQEEKERVDALEGLDEVEEWKLLAGHYIVVWGWRGVGVDLEI</sequence>
<dbReference type="EC" id="2.1.1.233" evidence="3"/>
<keyword evidence="7" id="KW-0949">S-adenosyl-L-methionine</keyword>
<evidence type="ECO:0000256" key="7">
    <source>
        <dbReference type="ARBA" id="ARBA00022691"/>
    </source>
</evidence>
<evidence type="ECO:0000256" key="9">
    <source>
        <dbReference type="ARBA" id="ARBA00032526"/>
    </source>
</evidence>
<keyword evidence="6" id="KW-0808">Transferase</keyword>
<evidence type="ECO:0000256" key="5">
    <source>
        <dbReference type="ARBA" id="ARBA00022603"/>
    </source>
</evidence>
<dbReference type="GO" id="GO:0018423">
    <property type="term" value="F:protein C-terminal leucine carboxyl O-methyltransferase activity"/>
    <property type="evidence" value="ECO:0007669"/>
    <property type="project" value="UniProtKB-EC"/>
</dbReference>
<dbReference type="SUPFAM" id="SSF53335">
    <property type="entry name" value="S-adenosyl-L-methionine-dependent methyltransferases"/>
    <property type="match status" value="1"/>
</dbReference>
<dbReference type="HOGENOM" id="CLU_031312_1_1_1"/>
<dbReference type="InterPro" id="IPR007213">
    <property type="entry name" value="Ppm1/Ppm2/Tcmp"/>
</dbReference>
<keyword evidence="5" id="KW-0489">Methyltransferase</keyword>
<dbReference type="KEGG" id="nte:NEUTE1DRAFT128865"/>
<dbReference type="VEuPathDB" id="FungiDB:NEUTE1DRAFT_128865"/>
<comment type="similarity">
    <text evidence="2">Belongs to the methyltransferase superfamily. LCMT family.</text>
</comment>
<name>F8MGS5_NEUT8</name>
<evidence type="ECO:0000256" key="3">
    <source>
        <dbReference type="ARBA" id="ARBA00012834"/>
    </source>
</evidence>
<accession>F8MGS5</accession>
<dbReference type="OrthoDB" id="203237at2759"/>
<dbReference type="GeneID" id="20825253"/>
<dbReference type="PANTHER" id="PTHR13600">
    <property type="entry name" value="LEUCINE CARBOXYL METHYLTRANSFERASE"/>
    <property type="match status" value="1"/>
</dbReference>
<gene>
    <name evidence="11" type="ORF">NEUTE1DRAFT_128865</name>
</gene>
<evidence type="ECO:0000256" key="4">
    <source>
        <dbReference type="ARBA" id="ARBA00017497"/>
    </source>
</evidence>
<dbReference type="PANTHER" id="PTHR13600:SF21">
    <property type="entry name" value="LEUCINE CARBOXYL METHYLTRANSFERASE 1"/>
    <property type="match status" value="1"/>
</dbReference>
<dbReference type="RefSeq" id="XP_009849720.1">
    <property type="nucleotide sequence ID" value="XM_009851418.1"/>
</dbReference>
<evidence type="ECO:0000256" key="2">
    <source>
        <dbReference type="ARBA" id="ARBA00010703"/>
    </source>
</evidence>
<reference evidence="12" key="1">
    <citation type="journal article" date="2011" name="Genetics">
        <title>Massive changes in genome architecture accompany the transition to self-fertility in the filamentous fungus Neurospora tetrasperma.</title>
        <authorList>
            <person name="Ellison C.E."/>
            <person name="Stajich J.E."/>
            <person name="Jacobson D.J."/>
            <person name="Natvig D.O."/>
            <person name="Lapidus A."/>
            <person name="Foster B."/>
            <person name="Aerts A."/>
            <person name="Riley R."/>
            <person name="Lindquist E.A."/>
            <person name="Grigoriev I.V."/>
            <person name="Taylor J.W."/>
        </authorList>
    </citation>
    <scope>NUCLEOTIDE SEQUENCE [LARGE SCALE GENOMIC DNA]</scope>
    <source>
        <strain evidence="12">FGSC 2508 / P0657</strain>
    </source>
</reference>